<evidence type="ECO:0000313" key="3">
    <source>
        <dbReference type="EMBL" id="KAF5357024.1"/>
    </source>
</evidence>
<dbReference type="PANTHER" id="PTHR40465:SF1">
    <property type="entry name" value="DUF6534 DOMAIN-CONTAINING PROTEIN"/>
    <property type="match status" value="1"/>
</dbReference>
<keyword evidence="1" id="KW-0812">Transmembrane</keyword>
<dbReference type="AlphaFoldDB" id="A0A8H5LH79"/>
<feature type="transmembrane region" description="Helical" evidence="1">
    <location>
        <begin position="123"/>
        <end position="145"/>
    </location>
</feature>
<feature type="transmembrane region" description="Helical" evidence="1">
    <location>
        <begin position="31"/>
        <end position="56"/>
    </location>
</feature>
<protein>
    <recommendedName>
        <fullName evidence="2">DUF6534 domain-containing protein</fullName>
    </recommendedName>
</protein>
<comment type="caution">
    <text evidence="3">The sequence shown here is derived from an EMBL/GenBank/DDBJ whole genome shotgun (WGS) entry which is preliminary data.</text>
</comment>
<name>A0A8H5LH79_9AGAR</name>
<evidence type="ECO:0000259" key="2">
    <source>
        <dbReference type="Pfam" id="PF20152"/>
    </source>
</evidence>
<accession>A0A8H5LH79</accession>
<organism evidence="3 4">
    <name type="scientific">Leucocoprinus leucothites</name>
    <dbReference type="NCBI Taxonomy" id="201217"/>
    <lineage>
        <taxon>Eukaryota</taxon>
        <taxon>Fungi</taxon>
        <taxon>Dikarya</taxon>
        <taxon>Basidiomycota</taxon>
        <taxon>Agaricomycotina</taxon>
        <taxon>Agaricomycetes</taxon>
        <taxon>Agaricomycetidae</taxon>
        <taxon>Agaricales</taxon>
        <taxon>Agaricineae</taxon>
        <taxon>Agaricaceae</taxon>
        <taxon>Leucocoprinus</taxon>
    </lineage>
</organism>
<evidence type="ECO:0000256" key="1">
    <source>
        <dbReference type="SAM" id="Phobius"/>
    </source>
</evidence>
<keyword evidence="1" id="KW-0472">Membrane</keyword>
<dbReference type="InterPro" id="IPR045339">
    <property type="entry name" value="DUF6534"/>
</dbReference>
<keyword evidence="1" id="KW-1133">Transmembrane helix</keyword>
<sequence>MNTEPIVSTVAIELMVQAFYAWRIHTLTRSWVIVGLIVALSLAGAAGALVTVIRFITDPQAREFANMQADLKDVIILWLVGAAAADVLISLVLVWFLRKHKNGSKETDILVDRIIRLTMQTNCVTAVIAIVDTIVYLTVVSPIIAPTSVPTPLSIASYRLQPDGTHYVFNLNLCHLYSNSLMSSLNSRNVTPSLHGHRELSTLRFEPGGSASLQTGLQSTLNYSLSDSLKKAGDFSYQHPPSRVKVKKSPVNYMLSSSNMGGQNIVVGTEFHQDKGGMVPGKEIAPGEEV</sequence>
<gene>
    <name evidence="3" type="ORF">D9756_006675</name>
</gene>
<dbReference type="Proteomes" id="UP000559027">
    <property type="component" value="Unassembled WGS sequence"/>
</dbReference>
<dbReference type="EMBL" id="JAACJO010000006">
    <property type="protein sequence ID" value="KAF5357024.1"/>
    <property type="molecule type" value="Genomic_DNA"/>
</dbReference>
<dbReference type="PANTHER" id="PTHR40465">
    <property type="entry name" value="CHROMOSOME 1, WHOLE GENOME SHOTGUN SEQUENCE"/>
    <property type="match status" value="1"/>
</dbReference>
<feature type="transmembrane region" description="Helical" evidence="1">
    <location>
        <begin position="6"/>
        <end position="24"/>
    </location>
</feature>
<evidence type="ECO:0000313" key="4">
    <source>
        <dbReference type="Proteomes" id="UP000559027"/>
    </source>
</evidence>
<dbReference type="Pfam" id="PF20152">
    <property type="entry name" value="DUF6534"/>
    <property type="match status" value="1"/>
</dbReference>
<reference evidence="3 4" key="1">
    <citation type="journal article" date="2020" name="ISME J.">
        <title>Uncovering the hidden diversity of litter-decomposition mechanisms in mushroom-forming fungi.</title>
        <authorList>
            <person name="Floudas D."/>
            <person name="Bentzer J."/>
            <person name="Ahren D."/>
            <person name="Johansson T."/>
            <person name="Persson P."/>
            <person name="Tunlid A."/>
        </authorList>
    </citation>
    <scope>NUCLEOTIDE SEQUENCE [LARGE SCALE GENOMIC DNA]</scope>
    <source>
        <strain evidence="3 4">CBS 146.42</strain>
    </source>
</reference>
<feature type="domain" description="DUF6534" evidence="2">
    <location>
        <begin position="82"/>
        <end position="189"/>
    </location>
</feature>
<keyword evidence="4" id="KW-1185">Reference proteome</keyword>
<proteinExistence type="predicted"/>
<feature type="transmembrane region" description="Helical" evidence="1">
    <location>
        <begin position="76"/>
        <end position="97"/>
    </location>
</feature>